<dbReference type="Pfam" id="PF00149">
    <property type="entry name" value="Metallophos"/>
    <property type="match status" value="1"/>
</dbReference>
<evidence type="ECO:0000259" key="2">
    <source>
        <dbReference type="Pfam" id="PF00149"/>
    </source>
</evidence>
<protein>
    <recommendedName>
        <fullName evidence="2">Calcineurin-like phosphoesterase domain-containing protein</fullName>
    </recommendedName>
</protein>
<sequence>MAMFHPFRVLSFLSLTLSLDASVHGPFVQWSTAPESEASVRWVETSGGSGSWTLGKSGFGYGDADDATVIREMEGRFAEVYVRRKIAVPGDLPEKAELVLLARYDDAFTLAIDGREAVRKNVRVVDGREQVIQKHEANKWEEISLGKVEAGERIFSAVGFNDGLQSSDFTLDLKVVARWDGGEREIVGEGAEWEYLAGAKPTAGWRRQVGVEKKEDSDELPELRVRVKGETDWKLVEVERVPFAKSAHTVASAELTGLPSGTDIELRLGDRDVVFRTAPSKAETLRFVTGGDMFHSRGLLDAMNARAGAEDPMFALLGGDLAYTNNQNVGRWFEWIDSWVENARTPDGRQVPMVVAIGNHEITGAGYRPNDAPGPEAADEFFSLFRMQEAGEARQAIDFEAGLSLVLLDSGHAATLASQTDWLEARLKEREKVKHLFVCYHRPAWGCGTKEDAVGIQKLWCPLFEKYQVDAVFENDHHVHSRSAPMFDGKVDTERGVPYLGAGAWGTKVRSIPANLKKVRPWMESAYAKNHLYAVTLEEEGWMAVAKEADGEVFDRVERRWRR</sequence>
<dbReference type="InterPro" id="IPR029052">
    <property type="entry name" value="Metallo-depent_PP-like"/>
</dbReference>
<proteinExistence type="predicted"/>
<organism evidence="3 4">
    <name type="scientific">Haloferula helveola</name>
    <dbReference type="NCBI Taxonomy" id="490095"/>
    <lineage>
        <taxon>Bacteria</taxon>
        <taxon>Pseudomonadati</taxon>
        <taxon>Verrucomicrobiota</taxon>
        <taxon>Verrucomicrobiia</taxon>
        <taxon>Verrucomicrobiales</taxon>
        <taxon>Verrucomicrobiaceae</taxon>
        <taxon>Haloferula</taxon>
    </lineage>
</organism>
<evidence type="ECO:0000313" key="4">
    <source>
        <dbReference type="Proteomes" id="UP001374893"/>
    </source>
</evidence>
<gene>
    <name evidence="3" type="ORF">HAHE_35250</name>
</gene>
<dbReference type="PANTHER" id="PTHR22953:SF153">
    <property type="entry name" value="PURPLE ACID PHOSPHATASE"/>
    <property type="match status" value="1"/>
</dbReference>
<dbReference type="SUPFAM" id="SSF56300">
    <property type="entry name" value="Metallo-dependent phosphatases"/>
    <property type="match status" value="1"/>
</dbReference>
<dbReference type="InterPro" id="IPR004843">
    <property type="entry name" value="Calcineurin-like_PHP"/>
</dbReference>
<dbReference type="Gene3D" id="3.60.21.10">
    <property type="match status" value="1"/>
</dbReference>
<accession>A0ABN6H7H1</accession>
<dbReference type="Gene3D" id="2.60.120.260">
    <property type="entry name" value="Galactose-binding domain-like"/>
    <property type="match status" value="1"/>
</dbReference>
<dbReference type="InterPro" id="IPR039331">
    <property type="entry name" value="PAPs-like"/>
</dbReference>
<feature type="domain" description="Calcineurin-like phosphoesterase" evidence="2">
    <location>
        <begin position="299"/>
        <end position="473"/>
    </location>
</feature>
<evidence type="ECO:0000313" key="3">
    <source>
        <dbReference type="EMBL" id="BCX49617.1"/>
    </source>
</evidence>
<keyword evidence="1" id="KW-0732">Signal</keyword>
<evidence type="ECO:0000256" key="1">
    <source>
        <dbReference type="ARBA" id="ARBA00022729"/>
    </source>
</evidence>
<keyword evidence="4" id="KW-1185">Reference proteome</keyword>
<name>A0ABN6H7H1_9BACT</name>
<dbReference type="EMBL" id="AP024702">
    <property type="protein sequence ID" value="BCX49617.1"/>
    <property type="molecule type" value="Genomic_DNA"/>
</dbReference>
<dbReference type="Proteomes" id="UP001374893">
    <property type="component" value="Chromosome"/>
</dbReference>
<dbReference type="PANTHER" id="PTHR22953">
    <property type="entry name" value="ACID PHOSPHATASE RELATED"/>
    <property type="match status" value="1"/>
</dbReference>
<reference evidence="3 4" key="1">
    <citation type="submission" date="2021-06" db="EMBL/GenBank/DDBJ databases">
        <title>Complete genome of Haloferula helveola possessing various polysaccharide degrading enzymes.</title>
        <authorList>
            <person name="Takami H."/>
            <person name="Huang C."/>
            <person name="Hamasaki K."/>
        </authorList>
    </citation>
    <scope>NUCLEOTIDE SEQUENCE [LARGE SCALE GENOMIC DNA]</scope>
    <source>
        <strain evidence="3 4">CN-1</strain>
    </source>
</reference>